<dbReference type="AlphaFoldDB" id="A0A8J6TC34"/>
<accession>A0A8J6TC34</accession>
<reference evidence="3 4" key="1">
    <citation type="submission" date="2020-08" db="EMBL/GenBank/DDBJ databases">
        <title>Bridging the membrane lipid divide: bacteria of the FCB group superphylum have the potential to synthesize archaeal ether lipids.</title>
        <authorList>
            <person name="Villanueva L."/>
            <person name="Von Meijenfeldt F.A.B."/>
            <person name="Westbye A.B."/>
            <person name="Yadav S."/>
            <person name="Hopmans E.C."/>
            <person name="Dutilh B.E."/>
            <person name="Sinninghe Damste J.S."/>
        </authorList>
    </citation>
    <scope>NUCLEOTIDE SEQUENCE [LARGE SCALE GENOMIC DNA]</scope>
    <source>
        <strain evidence="3">NIOZ-UU47</strain>
    </source>
</reference>
<dbReference type="Proteomes" id="UP000614424">
    <property type="component" value="Unassembled WGS sequence"/>
</dbReference>
<evidence type="ECO:0000256" key="2">
    <source>
        <dbReference type="SAM" id="SignalP"/>
    </source>
</evidence>
<protein>
    <submittedName>
        <fullName evidence="3">Uncharacterized protein</fullName>
    </submittedName>
</protein>
<feature type="signal peptide" evidence="2">
    <location>
        <begin position="1"/>
        <end position="23"/>
    </location>
</feature>
<feature type="chain" id="PRO_5035168918" evidence="2">
    <location>
        <begin position="24"/>
        <end position="154"/>
    </location>
</feature>
<keyword evidence="1" id="KW-0175">Coiled coil</keyword>
<comment type="caution">
    <text evidence="3">The sequence shown here is derived from an EMBL/GenBank/DDBJ whole genome shotgun (WGS) entry which is preliminary data.</text>
</comment>
<keyword evidence="2" id="KW-0732">Signal</keyword>
<name>A0A8J6TC34_9BACT</name>
<evidence type="ECO:0000313" key="3">
    <source>
        <dbReference type="EMBL" id="MBC8317704.1"/>
    </source>
</evidence>
<sequence>MKYLPITVFTVCLCLIPLFSSHASSSHTSFTLVSDPVIDKQNQEKTDKEKVLADAQKLGAEFKNLFNDLTELSKNTIEPLADSISEWIINNYEKLTVAQRKRLAEFVDALKKEYANIEKMSLETVKDILNNFKEFLRQLREGENAAPTEPLTAT</sequence>
<dbReference type="EMBL" id="JACNJZ010000100">
    <property type="protein sequence ID" value="MBC8317704.1"/>
    <property type="molecule type" value="Genomic_DNA"/>
</dbReference>
<organism evidence="3 4">
    <name type="scientific">Candidatus Desulfobia pelagia</name>
    <dbReference type="NCBI Taxonomy" id="2841692"/>
    <lineage>
        <taxon>Bacteria</taxon>
        <taxon>Pseudomonadati</taxon>
        <taxon>Thermodesulfobacteriota</taxon>
        <taxon>Desulfobulbia</taxon>
        <taxon>Desulfobulbales</taxon>
        <taxon>Desulfobulbaceae</taxon>
        <taxon>Candidatus Desulfobia</taxon>
    </lineage>
</organism>
<gene>
    <name evidence="3" type="ORF">H8E41_07335</name>
</gene>
<evidence type="ECO:0000313" key="4">
    <source>
        <dbReference type="Proteomes" id="UP000614424"/>
    </source>
</evidence>
<feature type="coiled-coil region" evidence="1">
    <location>
        <begin position="38"/>
        <end position="75"/>
    </location>
</feature>
<evidence type="ECO:0000256" key="1">
    <source>
        <dbReference type="SAM" id="Coils"/>
    </source>
</evidence>
<proteinExistence type="predicted"/>